<keyword evidence="1" id="KW-0677">Repeat</keyword>
<dbReference type="Pfam" id="PF13646">
    <property type="entry name" value="HEAT_2"/>
    <property type="match status" value="4"/>
</dbReference>
<dbReference type="EMBL" id="JAXIVS010000002">
    <property type="protein sequence ID" value="MDY7226456.1"/>
    <property type="molecule type" value="Genomic_DNA"/>
</dbReference>
<dbReference type="Pfam" id="PF00400">
    <property type="entry name" value="WD40"/>
    <property type="match status" value="2"/>
</dbReference>
<keyword evidence="2" id="KW-0853">WD repeat</keyword>
<dbReference type="PROSITE" id="PS50294">
    <property type="entry name" value="WD_REPEATS_REGION"/>
    <property type="match status" value="1"/>
</dbReference>
<dbReference type="InterPro" id="IPR011989">
    <property type="entry name" value="ARM-like"/>
</dbReference>
<proteinExistence type="predicted"/>
<dbReference type="SMART" id="SM00567">
    <property type="entry name" value="EZ_HEAT"/>
    <property type="match status" value="19"/>
</dbReference>
<dbReference type="InterPro" id="IPR011047">
    <property type="entry name" value="Quinoprotein_ADH-like_sf"/>
</dbReference>
<dbReference type="InterPro" id="IPR004155">
    <property type="entry name" value="PBS_lyase_HEAT"/>
</dbReference>
<feature type="repeat" description="WD" evidence="2">
    <location>
        <begin position="172"/>
        <end position="203"/>
    </location>
</feature>
<dbReference type="PROSITE" id="PS50082">
    <property type="entry name" value="WD_REPEATS_2"/>
    <property type="match status" value="2"/>
</dbReference>
<dbReference type="PANTHER" id="PTHR12697">
    <property type="entry name" value="PBS LYASE HEAT-LIKE PROTEIN"/>
    <property type="match status" value="1"/>
</dbReference>
<evidence type="ECO:0000256" key="2">
    <source>
        <dbReference type="PROSITE-ProRule" id="PRU00221"/>
    </source>
</evidence>
<dbReference type="SUPFAM" id="SSF50998">
    <property type="entry name" value="Quinoprotein alcohol dehydrogenase-like"/>
    <property type="match status" value="1"/>
</dbReference>
<feature type="region of interest" description="Disordered" evidence="3">
    <location>
        <begin position="1209"/>
        <end position="1228"/>
    </location>
</feature>
<dbReference type="Gene3D" id="2.130.10.10">
    <property type="entry name" value="YVTN repeat-like/Quinoprotein amine dehydrogenase"/>
    <property type="match status" value="2"/>
</dbReference>
<comment type="caution">
    <text evidence="4">The sequence shown here is derived from an EMBL/GenBank/DDBJ whole genome shotgun (WGS) entry which is preliminary data.</text>
</comment>
<dbReference type="InterPro" id="IPR001680">
    <property type="entry name" value="WD40_rpt"/>
</dbReference>
<dbReference type="RefSeq" id="WP_321545176.1">
    <property type="nucleotide sequence ID" value="NZ_JAXIVS010000002.1"/>
</dbReference>
<feature type="repeat" description="WD" evidence="2">
    <location>
        <begin position="89"/>
        <end position="130"/>
    </location>
</feature>
<dbReference type="Pfam" id="PF02985">
    <property type="entry name" value="HEAT"/>
    <property type="match status" value="1"/>
</dbReference>
<dbReference type="SUPFAM" id="SSF48371">
    <property type="entry name" value="ARM repeat"/>
    <property type="match status" value="4"/>
</dbReference>
<dbReference type="SMART" id="SM00320">
    <property type="entry name" value="WD40"/>
    <property type="match status" value="6"/>
</dbReference>
<dbReference type="InterPro" id="IPR015943">
    <property type="entry name" value="WD40/YVTN_repeat-like_dom_sf"/>
</dbReference>
<accession>A0ABU5GZH2</accession>
<dbReference type="InterPro" id="IPR016024">
    <property type="entry name" value="ARM-type_fold"/>
</dbReference>
<gene>
    <name evidence="4" type="ORF">SYV04_08670</name>
</gene>
<evidence type="ECO:0000313" key="5">
    <source>
        <dbReference type="Proteomes" id="UP001291309"/>
    </source>
</evidence>
<evidence type="ECO:0000256" key="3">
    <source>
        <dbReference type="SAM" id="MobiDB-lite"/>
    </source>
</evidence>
<sequence>MATLAIGNIEKVRALAANGRVLLLGGARAASASRLTAYDFSSNKVLWSVELPSAVLALALAGERWVAAGADGTVRVGTLGEGKLERELSGAHPGGCTGLALSPDGQRLYTVGVDGALRGWALDSGKKLHEWQASPQPLRAVAVDPGHTFAACAGDDGVVRSFTLATGARRDMAGHEGAVRALAFTPRDGRLASAGDDGRIRIWYLVGAVEFEVRGDKDSGHAGPVLALLFPPTPTTEPSAEPSDRFWTAGADGKVKVWRLDERRKPRTLDCGSKPLHALAFAPPPNARQAKVMLGHLFTGGDERRVYRFTAEPDGKPGEEQHDYAHGFDALTEALGAGRPKREAAVREAAALEEPEALDFVLKVLSTDREAEVRKLAASELATHRRVSARPKLRERLDDDHPSVRLSALEALTQLEESPLSAPRSALDSRFADVRTQGLRRLARLAGTSPLVPGLIAGKLTDGDANVGLAALDALTEASPSGGTESLKTAFERGPAHIKVEVLIRAASAGQLGAAQLQPLVARALDDADADVRRVAFTVRVLERQPLAQVLEKKDEDFGLAVRDVARRMALSARRLSPEGQAGKFTTEGEVTAARDKLLREKLLGPATSGATPTEADLEPLLAAMACRTPDTAVRGARGLAQLGDTRALGALLQLSREAEAPIRRQAATALQALQDARARERLVWMLDDADADVRASALEAVVALDADTPLSSAEAALRSGFEDVRVRGLDRLVKLGAEGKRPEGAETLLGDALEDEGAKVRGEAFRTLWAWNEKQPQKALDRALAGRFPDLRLRAVEELTSRLKEDWALERLKGAVQDRDAGVATAAYEAWVKHAGKEKAEPHLAALDTAHASLRALAAKNAVHAPVEALRSPLLKLIQDEEPSVHLQALESLDKLVPNENGPLLAGLLSAALPLKVRAAELLAARGAEDIIEPMRVLLTDKELERRYPPPLLNPLRARAASALATLGSRRLLSFHATTLLKHEQSEVREQGGRGLATASRRGDEGYLLDALGHADVAVRSWAADGLSRLGDARALPVLTGTLRHDHLPIRLGAILSFAALGAEGEGGMLHGLEDRAREVQEMVFAIILARDLRASRRGEPPDLLISALSSARPEVRYAAARALELRADPAAYQAHLVEALLPPKPEKAGDMKEWPAEDERARRMVGLAEALASDVSEQRYAAAQVLNLRHKPLDYFREAQKVARPRSLEAPWKPETTPKPGPEKPAKSWLRRLFATGKEAAPSPEALASAERQHLRRLAFGAYVGLLRQVSAGDDEGHRVRRDAVDRVVKLTQEGFAGQPAAVAALLRALEDPHQLVRKAALAGLKELYPAGSDEPLSLALASLAPDVARAALEELAARGDSSRPRITAALNSPLADVRKYAFELLEKLSPAGSLEPLLAALSSEHADLRIGVIERLAGANDSRVTEALGRAMASEHEDLRMRASELLAWRKDDRAVEVLGTFLRSENAANAKRAMEALSRLSSPAAVAALASRLRTATALEERTQLVKALGRTRNPEAVEVLARQVLEDEAPSVRLACIAAAMEVADRDVKPLPDGTPDLKKRDAALAVRFLSSAARSADAAVRVAIPRELEHGADAGQDALLLSLFADRDVTVRREAVARYAQRVVHQGAKVEPLEEVLRAGARELMLPAAEAAAFKRLPSALRPLLLYSRAGEVGERERALLALGSLGDARALAELETVAAGGTPEAPSEPSMVVAAIEGLGRLAAKLPEGEDRKRIEEKVEAAATESEAHEQQQAGVRGLRYIGGERARVKIEALLTDDDASSLVRTTAATELGKLGDGESEAALASVLDHYDFGLRKEARKALDALFPKDRVRVEFLAVASRFADISQPAATYLADEAEPSQLVPRLATLKDEALRRRIRRGIIRRGTLPIAELVTLLAHEQPLAREEAALVIGSWTGEPRAPLPASDTAKLAGAVAAAERRTSSEWAAAPGPKRPPLSLAWQRLLWAGSRLGVAELATGARAILQGGEAGAPAEVRQEAARALGTLGTAQAGAKAVLSAEKERASAAEALRTRLSDPDARVRAAAADSLARLAPERAEWALAVKPFDPVAVGPMAAGLRAPEPLKSSEGRRAALPGVIAEHQLAPLRPLATGGSTEVKQDAWAALGRLGGDDAAELLRGLAFDKGQSEELRKAAYRAHKRARRAAERARKEGTPS</sequence>
<keyword evidence="5" id="KW-1185">Reference proteome</keyword>
<dbReference type="PANTHER" id="PTHR12697:SF5">
    <property type="entry name" value="DEOXYHYPUSINE HYDROXYLASE"/>
    <property type="match status" value="1"/>
</dbReference>
<reference evidence="4 5" key="1">
    <citation type="submission" date="2023-12" db="EMBL/GenBank/DDBJ databases">
        <title>the genome sequence of Hyalangium sp. s54d21.</title>
        <authorList>
            <person name="Zhang X."/>
        </authorList>
    </citation>
    <scope>NUCLEOTIDE SEQUENCE [LARGE SCALE GENOMIC DNA]</scope>
    <source>
        <strain evidence="5">s54d21</strain>
    </source>
</reference>
<protein>
    <submittedName>
        <fullName evidence="4">HEAT repeat domain-containing protein</fullName>
    </submittedName>
</protein>
<evidence type="ECO:0000256" key="1">
    <source>
        <dbReference type="ARBA" id="ARBA00022737"/>
    </source>
</evidence>
<dbReference type="InterPro" id="IPR000357">
    <property type="entry name" value="HEAT"/>
</dbReference>
<evidence type="ECO:0000313" key="4">
    <source>
        <dbReference type="EMBL" id="MDY7226456.1"/>
    </source>
</evidence>
<dbReference type="Gene3D" id="1.25.10.10">
    <property type="entry name" value="Leucine-rich Repeat Variant"/>
    <property type="match status" value="10"/>
</dbReference>
<name>A0ABU5GZH2_9BACT</name>
<dbReference type="Proteomes" id="UP001291309">
    <property type="component" value="Unassembled WGS sequence"/>
</dbReference>
<organism evidence="4 5">
    <name type="scientific">Hyalangium rubrum</name>
    <dbReference type="NCBI Taxonomy" id="3103134"/>
    <lineage>
        <taxon>Bacteria</taxon>
        <taxon>Pseudomonadati</taxon>
        <taxon>Myxococcota</taxon>
        <taxon>Myxococcia</taxon>
        <taxon>Myxococcales</taxon>
        <taxon>Cystobacterineae</taxon>
        <taxon>Archangiaceae</taxon>
        <taxon>Hyalangium</taxon>
    </lineage>
</organism>